<dbReference type="GO" id="GO:0004526">
    <property type="term" value="F:ribonuclease P activity"/>
    <property type="evidence" value="ECO:0007669"/>
    <property type="project" value="TreeGrafter"/>
</dbReference>
<dbReference type="STRING" id="1081102.A0A167T672"/>
<dbReference type="EMBL" id="AZHD01000009">
    <property type="protein sequence ID" value="OAA60268.1"/>
    <property type="molecule type" value="Genomic_DNA"/>
</dbReference>
<keyword evidence="3" id="KW-0539">Nucleus</keyword>
<dbReference type="InterPro" id="IPR014612">
    <property type="entry name" value="Pop7/Rpp20"/>
</dbReference>
<dbReference type="Gene3D" id="3.30.110.20">
    <property type="entry name" value="Alba-like domain"/>
    <property type="match status" value="1"/>
</dbReference>
<dbReference type="GO" id="GO:0000294">
    <property type="term" value="P:nuclear-transcribed mRNA catabolic process, RNase MRP-dependent"/>
    <property type="evidence" value="ECO:0007669"/>
    <property type="project" value="TreeGrafter"/>
</dbReference>
<dbReference type="InterPro" id="IPR036882">
    <property type="entry name" value="Alba-like_dom_sf"/>
</dbReference>
<accession>A0A167T672</accession>
<keyword evidence="6" id="KW-1185">Reference proteome</keyword>
<evidence type="ECO:0000313" key="5">
    <source>
        <dbReference type="EMBL" id="OAA60268.1"/>
    </source>
</evidence>
<feature type="compositionally biased region" description="Basic and acidic residues" evidence="4">
    <location>
        <begin position="157"/>
        <end position="169"/>
    </location>
</feature>
<dbReference type="GO" id="GO:0005655">
    <property type="term" value="C:nucleolar ribonuclease P complex"/>
    <property type="evidence" value="ECO:0007669"/>
    <property type="project" value="InterPro"/>
</dbReference>
<dbReference type="OrthoDB" id="5416589at2759"/>
<sequence length="216" mass="23692">MKRPEPGTITRKRAIIGRGQPPSKVGKPLAVLYVSSRAPFMSLVNRAIKVLDKGPGGARWSATKVLPLQDRVDAAQRAAGDDAADAKRRAAPRSLREWRATRQREVVLLATGHAIERLTLVAAWFRRQEGYVVGLRTRWSSTIDDLFFPPGSGEAPADAKPESADRPDTVMDDETDADGKQAGGGVPLAEHKENESLRHDTRLRNVSCLEVSIRLK</sequence>
<evidence type="ECO:0000256" key="2">
    <source>
        <dbReference type="ARBA" id="ARBA00022694"/>
    </source>
</evidence>
<dbReference type="GO" id="GO:0034965">
    <property type="term" value="P:intronic box C/D snoRNA processing"/>
    <property type="evidence" value="ECO:0007669"/>
    <property type="project" value="TreeGrafter"/>
</dbReference>
<name>A0A167T672_9HYPO</name>
<comment type="subcellular location">
    <subcellularLocation>
        <location evidence="1">Nucleus</location>
    </subcellularLocation>
</comment>
<feature type="compositionally biased region" description="Basic and acidic residues" evidence="4">
    <location>
        <begin position="189"/>
        <end position="199"/>
    </location>
</feature>
<dbReference type="GO" id="GO:0003723">
    <property type="term" value="F:RNA binding"/>
    <property type="evidence" value="ECO:0007669"/>
    <property type="project" value="TreeGrafter"/>
</dbReference>
<dbReference type="InterPro" id="IPR020241">
    <property type="entry name" value="RNase_P/MRP_Pop7_fungi"/>
</dbReference>
<dbReference type="GO" id="GO:0000171">
    <property type="term" value="F:ribonuclease MRP activity"/>
    <property type="evidence" value="ECO:0007669"/>
    <property type="project" value="TreeGrafter"/>
</dbReference>
<evidence type="ECO:0000256" key="4">
    <source>
        <dbReference type="SAM" id="MobiDB-lite"/>
    </source>
</evidence>
<comment type="caution">
    <text evidence="5">The sequence shown here is derived from an EMBL/GenBank/DDBJ whole genome shotgun (WGS) entry which is preliminary data.</text>
</comment>
<dbReference type="AlphaFoldDB" id="A0A167T672"/>
<dbReference type="GO" id="GO:0001682">
    <property type="term" value="P:tRNA 5'-leader removal"/>
    <property type="evidence" value="ECO:0007669"/>
    <property type="project" value="InterPro"/>
</dbReference>
<evidence type="ECO:0000256" key="3">
    <source>
        <dbReference type="ARBA" id="ARBA00023242"/>
    </source>
</evidence>
<evidence type="ECO:0000313" key="6">
    <source>
        <dbReference type="Proteomes" id="UP000076874"/>
    </source>
</evidence>
<feature type="region of interest" description="Disordered" evidence="4">
    <location>
        <begin position="147"/>
        <end position="199"/>
    </location>
</feature>
<evidence type="ECO:0000256" key="1">
    <source>
        <dbReference type="ARBA" id="ARBA00004123"/>
    </source>
</evidence>
<organism evidence="5 6">
    <name type="scientific">Niveomyces insectorum RCEF 264</name>
    <dbReference type="NCBI Taxonomy" id="1081102"/>
    <lineage>
        <taxon>Eukaryota</taxon>
        <taxon>Fungi</taxon>
        <taxon>Dikarya</taxon>
        <taxon>Ascomycota</taxon>
        <taxon>Pezizomycotina</taxon>
        <taxon>Sordariomycetes</taxon>
        <taxon>Hypocreomycetidae</taxon>
        <taxon>Hypocreales</taxon>
        <taxon>Cordycipitaceae</taxon>
        <taxon>Niveomyces</taxon>
    </lineage>
</organism>
<dbReference type="Proteomes" id="UP000076874">
    <property type="component" value="Unassembled WGS sequence"/>
</dbReference>
<gene>
    <name evidence="5" type="ORF">SPI_05392</name>
</gene>
<dbReference type="GO" id="GO:0000172">
    <property type="term" value="C:ribonuclease MRP complex"/>
    <property type="evidence" value="ECO:0007669"/>
    <property type="project" value="InterPro"/>
</dbReference>
<dbReference type="GO" id="GO:0006364">
    <property type="term" value="P:rRNA processing"/>
    <property type="evidence" value="ECO:0007669"/>
    <property type="project" value="TreeGrafter"/>
</dbReference>
<protein>
    <submittedName>
        <fullName evidence="5">Uncharacterized protein</fullName>
    </submittedName>
</protein>
<keyword evidence="2" id="KW-0819">tRNA processing</keyword>
<dbReference type="PANTHER" id="PTHR28256">
    <property type="entry name" value="RIBONUCLEASES P/MRP PROTEIN SUBUNIT POP7"/>
    <property type="match status" value="1"/>
</dbReference>
<dbReference type="Pfam" id="PF12328">
    <property type="entry name" value="Rpp20"/>
    <property type="match status" value="1"/>
</dbReference>
<dbReference type="PANTHER" id="PTHR28256:SF1">
    <property type="entry name" value="RIBONUCLEASES P_MRP PROTEIN SUBUNIT POP7"/>
    <property type="match status" value="1"/>
</dbReference>
<reference evidence="5 6" key="1">
    <citation type="journal article" date="2016" name="Genome Biol. Evol.">
        <title>Divergent and convergent evolution of fungal pathogenicity.</title>
        <authorList>
            <person name="Shang Y."/>
            <person name="Xiao G."/>
            <person name="Zheng P."/>
            <person name="Cen K."/>
            <person name="Zhan S."/>
            <person name="Wang C."/>
        </authorList>
    </citation>
    <scope>NUCLEOTIDE SEQUENCE [LARGE SCALE GENOMIC DNA]</scope>
    <source>
        <strain evidence="5 6">RCEF 264</strain>
    </source>
</reference>
<proteinExistence type="predicted"/>